<dbReference type="OrthoDB" id="2192791at2759"/>
<sequence>MEKRNRELAKENAELKRRIGTMRRTEGELLKDSIKKGYLGSRMCKRISVELEKNITTIEGVLGNLKELREDIIEGGYRETLGDKLNLQG</sequence>
<accession>I7KFX8</accession>
<dbReference type="InParanoid" id="I7KFX8"/>
<dbReference type="KEGG" id="ecu:ECU07_1655"/>
<dbReference type="GeneID" id="77136388"/>
<gene>
    <name evidence="1" type="ordered locus">ECU07_1655</name>
</gene>
<reference evidence="1 2" key="2">
    <citation type="journal article" date="2009" name="BMC Genomics">
        <title>Identification of transcriptional signals in Encephalitozoon cuniculi widespread among Microsporidia phylum: support for accurate structural genome annotation.</title>
        <authorList>
            <person name="Peyretaillade E."/>
            <person name="Goncalves O."/>
            <person name="Terrat S."/>
            <person name="Dugat-Bony E."/>
            <person name="Wincker P."/>
            <person name="Cornman R.S."/>
            <person name="Evans J.D."/>
            <person name="Delbac F."/>
            <person name="Peyret P."/>
        </authorList>
    </citation>
    <scope>NUCLEOTIDE SEQUENCE [LARGE SCALE GENOMIC DNA]</scope>
    <source>
        <strain evidence="1 2">GB-M1</strain>
    </source>
</reference>
<protein>
    <submittedName>
        <fullName evidence="1">ECU07_1655 protein</fullName>
    </submittedName>
</protein>
<evidence type="ECO:0000313" key="1">
    <source>
        <dbReference type="EMBL" id="CCI73958.1"/>
    </source>
</evidence>
<dbReference type="HOGENOM" id="CLU_2454737_0_0_1"/>
<proteinExistence type="predicted"/>
<reference evidence="1 2" key="1">
    <citation type="journal article" date="2001" name="Nature">
        <title>Genome sequence and gene compaction of the eukaryote parasite Encephalitozoon cuniculi.</title>
        <authorList>
            <person name="Katinka M.D."/>
            <person name="Duprat S."/>
            <person name="Cornillot E."/>
            <person name="Metenier G."/>
            <person name="Thomarat F."/>
            <person name="Prensier G."/>
            <person name="Barbe V."/>
            <person name="Peyretaillade E."/>
            <person name="Brottier P."/>
            <person name="Wincker P."/>
            <person name="Delbac F."/>
            <person name="El Alaoui H."/>
            <person name="Peyret P."/>
            <person name="Saurin W."/>
            <person name="Gouy M."/>
            <person name="Weissenbach J."/>
            <person name="Vivares C.P."/>
        </authorList>
    </citation>
    <scope>NUCLEOTIDE SEQUENCE [LARGE SCALE GENOMIC DNA]</scope>
    <source>
        <strain evidence="1 2">GB-M1</strain>
    </source>
</reference>
<keyword evidence="2" id="KW-1185">Reference proteome</keyword>
<dbReference type="Proteomes" id="UP000000819">
    <property type="component" value="Chromosome VII"/>
</dbReference>
<dbReference type="AlphaFoldDB" id="I7KFX8"/>
<dbReference type="VEuPathDB" id="MicrosporidiaDB:ECU07_1655"/>
<dbReference type="EMBL" id="AL590447">
    <property type="protein sequence ID" value="CCI73958.1"/>
    <property type="molecule type" value="Genomic_DNA"/>
</dbReference>
<evidence type="ECO:0000313" key="2">
    <source>
        <dbReference type="Proteomes" id="UP000000819"/>
    </source>
</evidence>
<organism evidence="1 2">
    <name type="scientific">Encephalitozoon cuniculi (strain GB-M1)</name>
    <name type="common">Microsporidian parasite</name>
    <dbReference type="NCBI Taxonomy" id="284813"/>
    <lineage>
        <taxon>Eukaryota</taxon>
        <taxon>Fungi</taxon>
        <taxon>Fungi incertae sedis</taxon>
        <taxon>Microsporidia</taxon>
        <taxon>Unikaryonidae</taxon>
        <taxon>Encephalitozoon</taxon>
    </lineage>
</organism>
<dbReference type="RefSeq" id="NP_001402515.1">
    <property type="nucleotide sequence ID" value="NM_001415202.1"/>
</dbReference>
<name>I7KFX8_ENCCU</name>